<name>A0AAN6SND6_9PEZI</name>
<feature type="chain" id="PRO_5043002031" description="beta-fructofuranosidase" evidence="7">
    <location>
        <begin position="23"/>
        <end position="684"/>
    </location>
</feature>
<evidence type="ECO:0000259" key="8">
    <source>
        <dbReference type="Pfam" id="PF00251"/>
    </source>
</evidence>
<dbReference type="SUPFAM" id="SSF75005">
    <property type="entry name" value="Arabinanase/levansucrase/invertase"/>
    <property type="match status" value="1"/>
</dbReference>
<evidence type="ECO:0000256" key="7">
    <source>
        <dbReference type="SAM" id="SignalP"/>
    </source>
</evidence>
<keyword evidence="4 5" id="KW-0326">Glycosidase</keyword>
<comment type="caution">
    <text evidence="10">The sequence shown here is derived from an EMBL/GenBank/DDBJ whole genome shotgun (WGS) entry which is preliminary data.</text>
</comment>
<dbReference type="SMART" id="SM00640">
    <property type="entry name" value="Glyco_32"/>
    <property type="match status" value="1"/>
</dbReference>
<feature type="region of interest" description="Disordered" evidence="6">
    <location>
        <begin position="28"/>
        <end position="47"/>
    </location>
</feature>
<dbReference type="AlphaFoldDB" id="A0AAN6SND6"/>
<evidence type="ECO:0000256" key="4">
    <source>
        <dbReference type="ARBA" id="ARBA00023295"/>
    </source>
</evidence>
<dbReference type="SUPFAM" id="SSF49899">
    <property type="entry name" value="Concanavalin A-like lectins/glucanases"/>
    <property type="match status" value="1"/>
</dbReference>
<dbReference type="PANTHER" id="PTHR43101:SF1">
    <property type="entry name" value="BETA-FRUCTOSIDASE"/>
    <property type="match status" value="1"/>
</dbReference>
<organism evidence="10 11">
    <name type="scientific">Parachaetomium inaequale</name>
    <dbReference type="NCBI Taxonomy" id="2588326"/>
    <lineage>
        <taxon>Eukaryota</taxon>
        <taxon>Fungi</taxon>
        <taxon>Dikarya</taxon>
        <taxon>Ascomycota</taxon>
        <taxon>Pezizomycotina</taxon>
        <taxon>Sordariomycetes</taxon>
        <taxon>Sordariomycetidae</taxon>
        <taxon>Sordariales</taxon>
        <taxon>Chaetomiaceae</taxon>
        <taxon>Parachaetomium</taxon>
    </lineage>
</organism>
<feature type="domain" description="Glycosyl hydrolase family 32 C-terminal" evidence="9">
    <location>
        <begin position="552"/>
        <end position="676"/>
    </location>
</feature>
<dbReference type="InterPro" id="IPR013320">
    <property type="entry name" value="ConA-like_dom_sf"/>
</dbReference>
<keyword evidence="11" id="KW-1185">Reference proteome</keyword>
<feature type="domain" description="Glycosyl hydrolase family 32 N-terminal" evidence="8">
    <location>
        <begin position="229"/>
        <end position="518"/>
    </location>
</feature>
<feature type="compositionally biased region" description="Basic and acidic residues" evidence="6">
    <location>
        <begin position="28"/>
        <end position="38"/>
    </location>
</feature>
<reference evidence="11" key="1">
    <citation type="journal article" date="2023" name="Mol. Phylogenet. Evol.">
        <title>Genome-scale phylogeny and comparative genomics of the fungal order Sordariales.</title>
        <authorList>
            <person name="Hensen N."/>
            <person name="Bonometti L."/>
            <person name="Westerberg I."/>
            <person name="Brannstrom I.O."/>
            <person name="Guillou S."/>
            <person name="Cros-Aarteil S."/>
            <person name="Calhoun S."/>
            <person name="Haridas S."/>
            <person name="Kuo A."/>
            <person name="Mondo S."/>
            <person name="Pangilinan J."/>
            <person name="Riley R."/>
            <person name="LaButti K."/>
            <person name="Andreopoulos B."/>
            <person name="Lipzen A."/>
            <person name="Chen C."/>
            <person name="Yan M."/>
            <person name="Daum C."/>
            <person name="Ng V."/>
            <person name="Clum A."/>
            <person name="Steindorff A."/>
            <person name="Ohm R.A."/>
            <person name="Martin F."/>
            <person name="Silar P."/>
            <person name="Natvig D.O."/>
            <person name="Lalanne C."/>
            <person name="Gautier V."/>
            <person name="Ament-Velasquez S.L."/>
            <person name="Kruys A."/>
            <person name="Hutchinson M.I."/>
            <person name="Powell A.J."/>
            <person name="Barry K."/>
            <person name="Miller A.N."/>
            <person name="Grigoriev I.V."/>
            <person name="Debuchy R."/>
            <person name="Gladieux P."/>
            <person name="Hiltunen Thoren M."/>
            <person name="Johannesson H."/>
        </authorList>
    </citation>
    <scope>NUCLEOTIDE SEQUENCE [LARGE SCALE GENOMIC DNA]</scope>
    <source>
        <strain evidence="11">CBS 284.82</strain>
    </source>
</reference>
<dbReference type="EC" id="3.2.1.26" evidence="2"/>
<dbReference type="InterPro" id="IPR023296">
    <property type="entry name" value="Glyco_hydro_beta-prop_sf"/>
</dbReference>
<dbReference type="PANTHER" id="PTHR43101">
    <property type="entry name" value="BETA-FRUCTOSIDASE"/>
    <property type="match status" value="1"/>
</dbReference>
<evidence type="ECO:0000256" key="6">
    <source>
        <dbReference type="SAM" id="MobiDB-lite"/>
    </source>
</evidence>
<evidence type="ECO:0000313" key="11">
    <source>
        <dbReference type="Proteomes" id="UP001303115"/>
    </source>
</evidence>
<evidence type="ECO:0000256" key="1">
    <source>
        <dbReference type="ARBA" id="ARBA00009902"/>
    </source>
</evidence>
<dbReference type="EMBL" id="MU854524">
    <property type="protein sequence ID" value="KAK4033525.1"/>
    <property type="molecule type" value="Genomic_DNA"/>
</dbReference>
<keyword evidence="3 5" id="KW-0378">Hydrolase</keyword>
<dbReference type="InterPro" id="IPR001362">
    <property type="entry name" value="Glyco_hydro_32"/>
</dbReference>
<dbReference type="Proteomes" id="UP001303115">
    <property type="component" value="Unassembled WGS sequence"/>
</dbReference>
<dbReference type="Pfam" id="PF08244">
    <property type="entry name" value="Glyco_hydro_32C"/>
    <property type="match status" value="1"/>
</dbReference>
<dbReference type="Gene3D" id="2.60.120.560">
    <property type="entry name" value="Exo-inulinase, domain 1"/>
    <property type="match status" value="1"/>
</dbReference>
<accession>A0AAN6SND6</accession>
<evidence type="ECO:0000259" key="9">
    <source>
        <dbReference type="Pfam" id="PF08244"/>
    </source>
</evidence>
<dbReference type="Gene3D" id="2.115.10.20">
    <property type="entry name" value="Glycosyl hydrolase domain, family 43"/>
    <property type="match status" value="1"/>
</dbReference>
<dbReference type="InterPro" id="IPR013189">
    <property type="entry name" value="Glyco_hydro_32_C"/>
</dbReference>
<dbReference type="GO" id="GO:0004564">
    <property type="term" value="F:beta-fructofuranosidase activity"/>
    <property type="evidence" value="ECO:0007669"/>
    <property type="project" value="UniProtKB-EC"/>
</dbReference>
<protein>
    <recommendedName>
        <fullName evidence="2">beta-fructofuranosidase</fullName>
        <ecNumber evidence="2">3.2.1.26</ecNumber>
    </recommendedName>
</protein>
<sequence length="684" mass="74335">MAPSHGLVKLALALLAASKAVASPISEKRQELCTRDPEPPNPNFETGNLEGWQIIRGNAFGDRSVVDGDANTYWGGRFRQDGRFFVLGTAQSGEAAIGEIRSASFTASSVLSFLISGGYDPDHLYVGLIRDSDSQILLKQTGINDEALIHITWDTSQWAGQKVHIRVHDSSTSESWGHINFDDLRVGPRALTNGEGLTFNIIGQANQQGKDKLPVCERYAADPLRPQYHYTPYQGWINDPAGLSHWKGKHHLFSQFYPSSPLWGPMHWAHAESTDAVHWREQPVALEPKPSAGAGDTSGMFTGSAYVDQGQLNLVLTDFTDTAFHPGVVQENVIVASSSDGVNFNMSPRNPVIPAPPAGSPAFFRDPKVFRDPTDNSWKLAIGSSTGDKGRVQLYRSNGDAFSWTHVGVLYTGDGSTGGVWECPNFFPIGNKWVLFYGGNGLGVYEIGTYNGREFKSEKRGLVDAGPASYAMQWYKDEAGRNLAITWMGNWDMKCKFPSRANGWAGQQSITRELFIRADGGLGSRPIKELDTLASGAVQNLGARQVGGQALTIGNNNQARLKLTLDLGKTTASSFTLYLFQNKWESTVLTYTTGSRTLSLDTNNAGLGQPGKWEAVLAKPADNKLNLDIFLDRSVLEVYAGDGTVMSALIFPRYKENTGISVVGNGGTASFSAISLTPMGSSWC</sequence>
<dbReference type="GO" id="GO:0005975">
    <property type="term" value="P:carbohydrate metabolic process"/>
    <property type="evidence" value="ECO:0007669"/>
    <property type="project" value="InterPro"/>
</dbReference>
<dbReference type="Pfam" id="PF00251">
    <property type="entry name" value="Glyco_hydro_32N"/>
    <property type="match status" value="1"/>
</dbReference>
<gene>
    <name evidence="10" type="ORF">C8A01DRAFT_49906</name>
</gene>
<dbReference type="InterPro" id="IPR013148">
    <property type="entry name" value="Glyco_hydro_32_N"/>
</dbReference>
<feature type="signal peptide" evidence="7">
    <location>
        <begin position="1"/>
        <end position="22"/>
    </location>
</feature>
<evidence type="ECO:0000256" key="3">
    <source>
        <dbReference type="ARBA" id="ARBA00022801"/>
    </source>
</evidence>
<evidence type="ECO:0000256" key="5">
    <source>
        <dbReference type="RuleBase" id="RU362110"/>
    </source>
</evidence>
<dbReference type="CDD" id="cd08996">
    <property type="entry name" value="GH32_FFase"/>
    <property type="match status" value="1"/>
</dbReference>
<keyword evidence="7" id="KW-0732">Signal</keyword>
<evidence type="ECO:0000313" key="10">
    <source>
        <dbReference type="EMBL" id="KAK4033525.1"/>
    </source>
</evidence>
<evidence type="ECO:0000256" key="2">
    <source>
        <dbReference type="ARBA" id="ARBA00012758"/>
    </source>
</evidence>
<proteinExistence type="inferred from homology"/>
<dbReference type="InterPro" id="IPR051214">
    <property type="entry name" value="GH32_Enzymes"/>
</dbReference>
<comment type="similarity">
    <text evidence="1 5">Belongs to the glycosyl hydrolase 32 family.</text>
</comment>